<proteinExistence type="predicted"/>
<feature type="domain" description="HTH La-type RNA-binding" evidence="7">
    <location>
        <begin position="46"/>
        <end position="138"/>
    </location>
</feature>
<dbReference type="SMART" id="SM00360">
    <property type="entry name" value="RRM"/>
    <property type="match status" value="1"/>
</dbReference>
<dbReference type="CDD" id="cd08028">
    <property type="entry name" value="LARP_3"/>
    <property type="match status" value="1"/>
</dbReference>
<evidence type="ECO:0000313" key="10">
    <source>
        <dbReference type="Proteomes" id="UP001152562"/>
    </source>
</evidence>
<evidence type="ECO:0000259" key="7">
    <source>
        <dbReference type="PROSITE" id="PS50961"/>
    </source>
</evidence>
<feature type="region of interest" description="Disordered" evidence="5">
    <location>
        <begin position="361"/>
        <end position="403"/>
    </location>
</feature>
<keyword evidence="3" id="KW-0539">Nucleus</keyword>
<dbReference type="Gene3D" id="1.10.10.10">
    <property type="entry name" value="Winged helix-like DNA-binding domain superfamily/Winged helix DNA-binding domain"/>
    <property type="match status" value="1"/>
</dbReference>
<dbReference type="EMBL" id="CALOZG010000001">
    <property type="protein sequence ID" value="CAH3847510.1"/>
    <property type="molecule type" value="Genomic_DNA"/>
</dbReference>
<evidence type="ECO:0000256" key="1">
    <source>
        <dbReference type="ARBA" id="ARBA00004123"/>
    </source>
</evidence>
<feature type="domain" description="RRM" evidence="6">
    <location>
        <begin position="150"/>
        <end position="240"/>
    </location>
</feature>
<dbReference type="PANTHER" id="PTHR22792">
    <property type="entry name" value="LUPUS LA PROTEIN-RELATED"/>
    <property type="match status" value="1"/>
</dbReference>
<dbReference type="PROSITE" id="PS50961">
    <property type="entry name" value="HTH_LA"/>
    <property type="match status" value="1"/>
</dbReference>
<evidence type="ECO:0000256" key="3">
    <source>
        <dbReference type="ARBA" id="ARBA00023242"/>
    </source>
</evidence>
<dbReference type="PRINTS" id="PR00302">
    <property type="entry name" value="LUPUSLA"/>
</dbReference>
<dbReference type="InterPro" id="IPR045180">
    <property type="entry name" value="La_dom_prot"/>
</dbReference>
<name>A0A9P0SL76_PIEBR</name>
<evidence type="ECO:0000256" key="5">
    <source>
        <dbReference type="SAM" id="MobiDB-lite"/>
    </source>
</evidence>
<dbReference type="InterPro" id="IPR035979">
    <property type="entry name" value="RBD_domain_sf"/>
</dbReference>
<protein>
    <recommendedName>
        <fullName evidence="11">La protein homolog</fullName>
    </recommendedName>
</protein>
<dbReference type="InterPro" id="IPR014886">
    <property type="entry name" value="La_xRRM"/>
</dbReference>
<dbReference type="SMART" id="SM00715">
    <property type="entry name" value="LA"/>
    <property type="match status" value="1"/>
</dbReference>
<dbReference type="PROSITE" id="PS51939">
    <property type="entry name" value="XRRM"/>
    <property type="match status" value="1"/>
</dbReference>
<dbReference type="PANTHER" id="PTHR22792:SF166">
    <property type="entry name" value="LUPUS LA PROTEIN HOMOLOG"/>
    <property type="match status" value="1"/>
</dbReference>
<dbReference type="GO" id="GO:0010494">
    <property type="term" value="C:cytoplasmic stress granule"/>
    <property type="evidence" value="ECO:0007669"/>
    <property type="project" value="TreeGrafter"/>
</dbReference>
<dbReference type="Pfam" id="PF05383">
    <property type="entry name" value="La"/>
    <property type="match status" value="1"/>
</dbReference>
<dbReference type="GO" id="GO:0005829">
    <property type="term" value="C:cytosol"/>
    <property type="evidence" value="ECO:0007669"/>
    <property type="project" value="TreeGrafter"/>
</dbReference>
<dbReference type="GO" id="GO:0045727">
    <property type="term" value="P:positive regulation of translation"/>
    <property type="evidence" value="ECO:0007669"/>
    <property type="project" value="TreeGrafter"/>
</dbReference>
<dbReference type="SUPFAM" id="SSF54928">
    <property type="entry name" value="RNA-binding domain, RBD"/>
    <property type="match status" value="2"/>
</dbReference>
<organism evidence="9 10">
    <name type="scientific">Pieris brassicae</name>
    <name type="common">White butterfly</name>
    <name type="synonym">Large white butterfly</name>
    <dbReference type="NCBI Taxonomy" id="7116"/>
    <lineage>
        <taxon>Eukaryota</taxon>
        <taxon>Metazoa</taxon>
        <taxon>Ecdysozoa</taxon>
        <taxon>Arthropoda</taxon>
        <taxon>Hexapoda</taxon>
        <taxon>Insecta</taxon>
        <taxon>Pterygota</taxon>
        <taxon>Neoptera</taxon>
        <taxon>Endopterygota</taxon>
        <taxon>Lepidoptera</taxon>
        <taxon>Glossata</taxon>
        <taxon>Ditrysia</taxon>
        <taxon>Papilionoidea</taxon>
        <taxon>Pieridae</taxon>
        <taxon>Pierinae</taxon>
        <taxon>Pieris</taxon>
    </lineage>
</organism>
<dbReference type="InterPro" id="IPR036388">
    <property type="entry name" value="WH-like_DNA-bd_sf"/>
</dbReference>
<evidence type="ECO:0000256" key="4">
    <source>
        <dbReference type="PROSITE-ProRule" id="PRU00332"/>
    </source>
</evidence>
<dbReference type="GO" id="GO:0008033">
    <property type="term" value="P:tRNA processing"/>
    <property type="evidence" value="ECO:0007669"/>
    <property type="project" value="TreeGrafter"/>
</dbReference>
<sequence>MYFVFNLQQKNNGSNYFITIKYSTMTEEKEIPTENNGQENNPTEGSEEITDLEHSIIRQVEYYFGDSNLPRDKFLRDQVQLDDGWIPLEILLKFNRLAKLSNDHDIIVNALGKSRSGLLEISDDNKKIRRNPELPVPEMNEERRKDLTARTIYAKGFPKDAVLDDILKYLKQFEEIENVIMRKYQDRQTKNKIFKGSIFITFKTKEHATKLIESKGLKYNDTELLILWQDNYLQQKQEEYAAHKEKKQKKTQKGEEKGEKDDFKLPTGTVLFFNEGSDNLTREKIKDALTALGGEVAYIDFNQGDTQGWVRFSKENAAKELSEKFTDGKVKIDEKEIPFKLLEGDEETAYLEKTVEEMAKRRKNMKNFKNRGNNRGKNFRGKGRKRRQDDNGGGPPSKVKADS</sequence>
<dbReference type="Pfam" id="PF08777">
    <property type="entry name" value="RRM_3"/>
    <property type="match status" value="1"/>
</dbReference>
<feature type="compositionally biased region" description="Basic residues" evidence="5">
    <location>
        <begin position="361"/>
        <end position="386"/>
    </location>
</feature>
<evidence type="ECO:0008006" key="11">
    <source>
        <dbReference type="Google" id="ProtNLM"/>
    </source>
</evidence>
<evidence type="ECO:0000259" key="8">
    <source>
        <dbReference type="PROSITE" id="PS51939"/>
    </source>
</evidence>
<dbReference type="GO" id="GO:1990904">
    <property type="term" value="C:ribonucleoprotein complex"/>
    <property type="evidence" value="ECO:0007669"/>
    <property type="project" value="UniProtKB-UniRule"/>
</dbReference>
<dbReference type="GO" id="GO:0003729">
    <property type="term" value="F:mRNA binding"/>
    <property type="evidence" value="ECO:0007669"/>
    <property type="project" value="TreeGrafter"/>
</dbReference>
<dbReference type="Proteomes" id="UP001152562">
    <property type="component" value="Unassembled WGS sequence"/>
</dbReference>
<feature type="compositionally biased region" description="Basic and acidic residues" evidence="5">
    <location>
        <begin position="252"/>
        <end position="262"/>
    </location>
</feature>
<dbReference type="Pfam" id="PF00076">
    <property type="entry name" value="RRM_1"/>
    <property type="match status" value="1"/>
</dbReference>
<feature type="compositionally biased region" description="Polar residues" evidence="5">
    <location>
        <begin position="33"/>
        <end position="44"/>
    </location>
</feature>
<accession>A0A9P0SL76</accession>
<comment type="caution">
    <text evidence="9">The sequence shown here is derived from an EMBL/GenBank/DDBJ whole genome shotgun (WGS) entry which is preliminary data.</text>
</comment>
<feature type="domain" description="XRRM" evidence="8">
    <location>
        <begin position="264"/>
        <end position="386"/>
    </location>
</feature>
<dbReference type="InterPro" id="IPR006630">
    <property type="entry name" value="La_HTH"/>
</dbReference>
<gene>
    <name evidence="9" type="ORF">PIBRA_LOCUS316</name>
</gene>
<feature type="region of interest" description="Disordered" evidence="5">
    <location>
        <begin position="29"/>
        <end position="48"/>
    </location>
</feature>
<reference evidence="9" key="1">
    <citation type="submission" date="2022-05" db="EMBL/GenBank/DDBJ databases">
        <authorList>
            <person name="Okamura Y."/>
        </authorList>
    </citation>
    <scope>NUCLEOTIDE SEQUENCE</scope>
</reference>
<evidence type="ECO:0000313" key="9">
    <source>
        <dbReference type="EMBL" id="CAH3847510.1"/>
    </source>
</evidence>
<dbReference type="InterPro" id="IPR000504">
    <property type="entry name" value="RRM_dom"/>
</dbReference>
<evidence type="ECO:0000259" key="6">
    <source>
        <dbReference type="PROSITE" id="PS50102"/>
    </source>
</evidence>
<evidence type="ECO:0000256" key="2">
    <source>
        <dbReference type="ARBA" id="ARBA00022884"/>
    </source>
</evidence>
<dbReference type="InterPro" id="IPR012677">
    <property type="entry name" value="Nucleotide-bd_a/b_plait_sf"/>
</dbReference>
<dbReference type="InterPro" id="IPR002344">
    <property type="entry name" value="Lupus_La"/>
</dbReference>
<dbReference type="PROSITE" id="PS50102">
    <property type="entry name" value="RRM"/>
    <property type="match status" value="1"/>
</dbReference>
<dbReference type="Gene3D" id="3.30.70.330">
    <property type="match status" value="2"/>
</dbReference>
<feature type="region of interest" description="Disordered" evidence="5">
    <location>
        <begin position="243"/>
        <end position="262"/>
    </location>
</feature>
<dbReference type="CDD" id="cd12291">
    <property type="entry name" value="RRM1_La"/>
    <property type="match status" value="1"/>
</dbReference>
<comment type="subcellular location">
    <subcellularLocation>
        <location evidence="1">Nucleus</location>
    </subcellularLocation>
</comment>
<dbReference type="InterPro" id="IPR036390">
    <property type="entry name" value="WH_DNA-bd_sf"/>
</dbReference>
<dbReference type="GO" id="GO:0005634">
    <property type="term" value="C:nucleus"/>
    <property type="evidence" value="ECO:0007669"/>
    <property type="project" value="UniProtKB-SubCell"/>
</dbReference>
<dbReference type="AlphaFoldDB" id="A0A9P0SL76"/>
<dbReference type="SUPFAM" id="SSF46785">
    <property type="entry name" value="Winged helix' DNA-binding domain"/>
    <property type="match status" value="1"/>
</dbReference>
<keyword evidence="2 4" id="KW-0694">RNA-binding</keyword>
<keyword evidence="10" id="KW-1185">Reference proteome</keyword>